<dbReference type="InterPro" id="IPR011749">
    <property type="entry name" value="CHP02243"/>
</dbReference>
<dbReference type="Pfam" id="PF04865">
    <property type="entry name" value="Baseplate_J"/>
    <property type="match status" value="1"/>
</dbReference>
<evidence type="ECO:0000256" key="1">
    <source>
        <dbReference type="SAM" id="MobiDB-lite"/>
    </source>
</evidence>
<dbReference type="InterPro" id="IPR036779">
    <property type="entry name" value="LysM_dom_sf"/>
</dbReference>
<keyword evidence="4" id="KW-1185">Reference proteome</keyword>
<gene>
    <name evidence="3" type="ORF">STRCI_001110</name>
</gene>
<dbReference type="Pfam" id="PF01476">
    <property type="entry name" value="LysM"/>
    <property type="match status" value="1"/>
</dbReference>
<feature type="region of interest" description="Disordered" evidence="1">
    <location>
        <begin position="134"/>
        <end position="155"/>
    </location>
</feature>
<dbReference type="InterPro" id="IPR006949">
    <property type="entry name" value="Barrel_Baseplate_J-like"/>
</dbReference>
<evidence type="ECO:0000313" key="4">
    <source>
        <dbReference type="Proteomes" id="UP001164439"/>
    </source>
</evidence>
<dbReference type="Gene3D" id="3.10.350.10">
    <property type="entry name" value="LysM domain"/>
    <property type="match status" value="1"/>
</dbReference>
<organism evidence="3 4">
    <name type="scientific">Streptomyces cinnabarinus</name>
    <dbReference type="NCBI Taxonomy" id="67287"/>
    <lineage>
        <taxon>Bacteria</taxon>
        <taxon>Bacillati</taxon>
        <taxon>Actinomycetota</taxon>
        <taxon>Actinomycetes</taxon>
        <taxon>Kitasatosporales</taxon>
        <taxon>Streptomycetaceae</taxon>
        <taxon>Streptomyces</taxon>
    </lineage>
</organism>
<protein>
    <submittedName>
        <fullName evidence="3">Baseplate assembly protein</fullName>
    </submittedName>
</protein>
<dbReference type="NCBIfam" id="TIGR02243">
    <property type="entry name" value="putative baseplate assembly protein"/>
    <property type="match status" value="1"/>
</dbReference>
<accession>A0ABY7K899</accession>
<evidence type="ECO:0000259" key="2">
    <source>
        <dbReference type="PROSITE" id="PS51782"/>
    </source>
</evidence>
<dbReference type="PROSITE" id="PS51782">
    <property type="entry name" value="LYSM"/>
    <property type="match status" value="1"/>
</dbReference>
<feature type="domain" description="LysM" evidence="2">
    <location>
        <begin position="1006"/>
        <end position="1050"/>
    </location>
</feature>
<dbReference type="EMBL" id="CP114413">
    <property type="protein sequence ID" value="WAZ20020.1"/>
    <property type="molecule type" value="Genomic_DNA"/>
</dbReference>
<dbReference type="Proteomes" id="UP001164439">
    <property type="component" value="Chromosome"/>
</dbReference>
<dbReference type="RefSeq" id="WP_269657711.1">
    <property type="nucleotide sequence ID" value="NZ_CP114413.1"/>
</dbReference>
<evidence type="ECO:0000313" key="3">
    <source>
        <dbReference type="EMBL" id="WAZ20020.1"/>
    </source>
</evidence>
<name>A0ABY7K899_9ACTN</name>
<sequence>MSGSAHRCGCCAGTRAPAPDGVWNRPGLPALNHRIGTHREFLDAMLARLSATDHPELAALTTREPDDPAIALLDGWAMIADVLTFYQERIANEGYLRTATEQDSLTRLGRLVGHRPRPALAAAAHLAYTLDPGNSTTIPAGSQAKSSPLPGGLPQTFETSEDLTARAEWNELPVRRTGPPGITPNRALDMRSLELTGMHPSIRPGDRLLFLFANPRENVARTVWEIRADPAHDRTTVFFESPGGERRYVEAVRRMHRTLEVALADVPPSQVARDLAERLMDRLKEPEPEPDESPDTPNLHLYQERLAEPLRRLTEHLAVARAEGDTPLVEWLAPLVKRGRAVTAAVAAMTGSPQGVDPRVPTGASGSRDQAGPALLGLAPALAALGRSPSRPLAADGAAATRVGDVYSATSDALPRILAAARPQLAGELYRAMNAVSVSAPAELVEIQWLRVRAAPAGATLRETGRRGRPLIAVDSAERNSSTAPSEGRQLTLDAVYDTIVPHSWIVVQRGDRKPHIRQVAEVRQPAAMGIKVAVKSTQVVLSRGLPDKYFSDDGRREITVWAAGETLPVAEVPVPDHVGGQEITLDGAYEGLRPGQWLIVSGERTDVPFVTGVRGTELVVLGGVRQTHDRLRPGDRVHTTLVLTTRLAYRYLRETVVIHGNVTPATVGETRTEVLGSGDAGQAGQAFRLRQGPLTSLPAVTPDGAADTLTVRVGDVAWQRADDLTDLGPTDPGYRLRTGSDGSAAVEFGDGRHGARLPTGTENVTARYRIGSGSAGNLPAGQVNHVVSRPLGVSAVTNPLPSTGGTDADGVESTRSRVPLRLRALDRLVSLRDYEDFARAFTGIGKAAAQHITDGRRRFVLVTVAAADDAPLTAASPLVAALQAALARYGDPRLPVRVAVRDRVLLVLSAGVRVQSERTWEGVAPAVRAALHDALGFERAELAGSVHLSTAVRAAQSVDGVDHVDVDVFAGIPDDIDPVGLAGLAGELTTARPCVAARPAGFRTLRHSTVPGDTLTSVATRNGLTVDQLLRLNPGIGHTELRGDLSTTFPSPVVRRGLRPAQLAVLDASTPETLVLRRIP</sequence>
<reference evidence="3" key="1">
    <citation type="submission" date="2022-12" db="EMBL/GenBank/DDBJ databases">
        <authorList>
            <person name="Ruckert C."/>
            <person name="Busche T."/>
            <person name="Kalinowski J."/>
            <person name="Wittmann C."/>
        </authorList>
    </citation>
    <scope>NUCLEOTIDE SEQUENCE</scope>
    <source>
        <strain evidence="3">DSM 40467</strain>
    </source>
</reference>
<proteinExistence type="predicted"/>
<dbReference type="CDD" id="cd00118">
    <property type="entry name" value="LysM"/>
    <property type="match status" value="1"/>
</dbReference>
<feature type="compositionally biased region" description="Polar residues" evidence="1">
    <location>
        <begin position="134"/>
        <end position="146"/>
    </location>
</feature>
<dbReference type="InterPro" id="IPR018392">
    <property type="entry name" value="LysM"/>
</dbReference>